<evidence type="ECO:0000256" key="1">
    <source>
        <dbReference type="SAM" id="MobiDB-lite"/>
    </source>
</evidence>
<evidence type="ECO:0000313" key="3">
    <source>
        <dbReference type="EMBL" id="KAA8645757.1"/>
    </source>
</evidence>
<dbReference type="Proteomes" id="UP000324241">
    <property type="component" value="Unassembled WGS sequence"/>
</dbReference>
<evidence type="ECO:0000256" key="2">
    <source>
        <dbReference type="SAM" id="Phobius"/>
    </source>
</evidence>
<dbReference type="EMBL" id="QUQM01000007">
    <property type="protein sequence ID" value="KAA8645757.1"/>
    <property type="molecule type" value="Genomic_DNA"/>
</dbReference>
<dbReference type="RefSeq" id="XP_033425118.1">
    <property type="nucleotide sequence ID" value="XM_033571803.1"/>
</dbReference>
<accession>A0A5M9MTB4</accession>
<protein>
    <submittedName>
        <fullName evidence="3">Uncharacterized protein</fullName>
    </submittedName>
</protein>
<proteinExistence type="predicted"/>
<dbReference type="AlphaFoldDB" id="A0A5M9MTB4"/>
<keyword evidence="2" id="KW-0472">Membrane</keyword>
<evidence type="ECO:0000313" key="4">
    <source>
        <dbReference type="Proteomes" id="UP000324241"/>
    </source>
</evidence>
<gene>
    <name evidence="3" type="ORF">ATNIH1004_007176</name>
</gene>
<dbReference type="GeneID" id="54329878"/>
<keyword evidence="2" id="KW-0812">Transmembrane</keyword>
<name>A0A5M9MTB4_9EURO</name>
<reference evidence="3 4" key="1">
    <citation type="submission" date="2019-08" db="EMBL/GenBank/DDBJ databases">
        <title>The genome sequence of a newly discovered highly antifungal drug resistant Aspergillus species, Aspergillus tanneri NIH 1004.</title>
        <authorList>
            <person name="Mounaud S."/>
            <person name="Singh I."/>
            <person name="Joardar V."/>
            <person name="Pakala S."/>
            <person name="Pakala S."/>
            <person name="Venepally P."/>
            <person name="Chung J.K."/>
            <person name="Losada L."/>
            <person name="Nierman W.C."/>
        </authorList>
    </citation>
    <scope>NUCLEOTIDE SEQUENCE [LARGE SCALE GENOMIC DNA]</scope>
    <source>
        <strain evidence="3 4">NIH1004</strain>
    </source>
</reference>
<feature type="transmembrane region" description="Helical" evidence="2">
    <location>
        <begin position="207"/>
        <end position="228"/>
    </location>
</feature>
<organism evidence="3 4">
    <name type="scientific">Aspergillus tanneri</name>
    <dbReference type="NCBI Taxonomy" id="1220188"/>
    <lineage>
        <taxon>Eukaryota</taxon>
        <taxon>Fungi</taxon>
        <taxon>Dikarya</taxon>
        <taxon>Ascomycota</taxon>
        <taxon>Pezizomycotina</taxon>
        <taxon>Eurotiomycetes</taxon>
        <taxon>Eurotiomycetidae</taxon>
        <taxon>Eurotiales</taxon>
        <taxon>Aspergillaceae</taxon>
        <taxon>Aspergillus</taxon>
        <taxon>Aspergillus subgen. Circumdati</taxon>
    </lineage>
</organism>
<feature type="region of interest" description="Disordered" evidence="1">
    <location>
        <begin position="163"/>
        <end position="184"/>
    </location>
</feature>
<sequence length="440" mass="47703">MAVLSGAATAFPTTIIYTGPNANQWDDMYSEDEVGTEYDSLYELVQENIEIPAEGTPNPNYSTNPTATWKAAKPPPTDEDGFYHPGQVCALPCAVSSSSPINNNYLDGQLDIDAWTSPFSTRSNVANHPSQSASKALFLSPTEAIGYSYPEPEHNKVWTTLASPAQSHTSTASTPHTSPSSSTTAATTLLDTTHPHSIHDAAPGTKAATTIGALLAAGVIAGLVLCWLQKKKRTVEAMKANHNNSNTDNGKSTRVFPLRQYTSGMYTATVTKLCTVARLIKSAWTSYAKRLPNKKHAFSIYKTSMTTLCTGSEFTGSAWILCGQNLHFLFRQHVFGLYKTIVTTLSTATGPIRSAWWTSYIDAHHNHQRTRCIDCSAESDNLGHPAYQLEVVSIDGKTVTPETASSLDTIVTETSQRKEEPAITLSQTEEGTITNEDISK</sequence>
<keyword evidence="2" id="KW-1133">Transmembrane helix</keyword>
<comment type="caution">
    <text evidence="3">The sequence shown here is derived from an EMBL/GenBank/DDBJ whole genome shotgun (WGS) entry which is preliminary data.</text>
</comment>